<dbReference type="InterPro" id="IPR011701">
    <property type="entry name" value="MFS"/>
</dbReference>
<dbReference type="RefSeq" id="WP_148542410.1">
    <property type="nucleotide sequence ID" value="NZ_VSDQ01000679.1"/>
</dbReference>
<dbReference type="InterPro" id="IPR020846">
    <property type="entry name" value="MFS_dom"/>
</dbReference>
<feature type="domain" description="Major facilitator superfamily (MFS) profile" evidence="9">
    <location>
        <begin position="25"/>
        <end position="426"/>
    </location>
</feature>
<evidence type="ECO:0000313" key="11">
    <source>
        <dbReference type="Proteomes" id="UP000323930"/>
    </source>
</evidence>
<keyword evidence="5" id="KW-0534">Nitrate assimilation</keyword>
<dbReference type="Pfam" id="PF07690">
    <property type="entry name" value="MFS_1"/>
    <property type="match status" value="1"/>
</dbReference>
<evidence type="ECO:0000256" key="4">
    <source>
        <dbReference type="ARBA" id="ARBA00022989"/>
    </source>
</evidence>
<feature type="transmembrane region" description="Helical" evidence="8">
    <location>
        <begin position="61"/>
        <end position="80"/>
    </location>
</feature>
<dbReference type="GO" id="GO:0042128">
    <property type="term" value="P:nitrate assimilation"/>
    <property type="evidence" value="ECO:0007669"/>
    <property type="project" value="UniProtKB-KW"/>
</dbReference>
<feature type="coiled-coil region" evidence="7">
    <location>
        <begin position="424"/>
        <end position="451"/>
    </location>
</feature>
<feature type="transmembrane region" description="Helical" evidence="8">
    <location>
        <begin position="187"/>
        <end position="206"/>
    </location>
</feature>
<organism evidence="10 11">
    <name type="scientific">Seonamhaeicola marinus</name>
    <dbReference type="NCBI Taxonomy" id="1912246"/>
    <lineage>
        <taxon>Bacteria</taxon>
        <taxon>Pseudomonadati</taxon>
        <taxon>Bacteroidota</taxon>
        <taxon>Flavobacteriia</taxon>
        <taxon>Flavobacteriales</taxon>
        <taxon>Flavobacteriaceae</taxon>
    </lineage>
</organism>
<evidence type="ECO:0000256" key="5">
    <source>
        <dbReference type="ARBA" id="ARBA00023063"/>
    </source>
</evidence>
<evidence type="ECO:0000256" key="6">
    <source>
        <dbReference type="ARBA" id="ARBA00023136"/>
    </source>
</evidence>
<dbReference type="PROSITE" id="PS50850">
    <property type="entry name" value="MFS"/>
    <property type="match status" value="1"/>
</dbReference>
<sequence length="457" mass="49430">MNNKLSTSKATKINLTDFKTIQMRTFHLSWIAFFLCFFGWFSHAPLMKSTIAPDLALTKAQTTLAFIASVGVTIFARLLIGSLCDKIGPRKSYVYLLVFGAFAVAGSSFANTWETYLISRLAIGVIGASFVITQYHTSVMFAPNVIGIANATTAGWGNLGGGVTNATMPLIASGVAAFGLAEATESWRIAMWVPAAIMLLVAFLYWKYTTDCPKGNYADLPDERPQTKKGEKGLFLTAASDKRVWILFLMYAGCFGMELFVTGKASTYYQEKFSLSQEAAGFIVLFFGAMNLFARSTGGWIADKFGKNSGLNGRVKILVYVVIAEGLALLLFSQMNSLSLAVTSMVFFSLFVQMAEGATYSVVPFINRKALGAVSGIVGAGGNVGAVLYAQYLLRSGSSLQEAFFAFGFVVAIVGFLGFLLKFSPQEEQAARDEQKKLEDLQKEVDAAENTTTAAMA</sequence>
<evidence type="ECO:0000256" key="1">
    <source>
        <dbReference type="ARBA" id="ARBA00004141"/>
    </source>
</evidence>
<evidence type="ECO:0000256" key="7">
    <source>
        <dbReference type="SAM" id="Coils"/>
    </source>
</evidence>
<dbReference type="CDD" id="cd17341">
    <property type="entry name" value="MFS_NRT2_like"/>
    <property type="match status" value="1"/>
</dbReference>
<feature type="transmembrane region" description="Helical" evidence="8">
    <location>
        <begin position="404"/>
        <end position="423"/>
    </location>
</feature>
<feature type="transmembrane region" description="Helical" evidence="8">
    <location>
        <begin position="156"/>
        <end position="181"/>
    </location>
</feature>
<comment type="caution">
    <text evidence="10">The sequence shown here is derived from an EMBL/GenBank/DDBJ whole genome shotgun (WGS) entry which is preliminary data.</text>
</comment>
<dbReference type="SUPFAM" id="SSF103473">
    <property type="entry name" value="MFS general substrate transporter"/>
    <property type="match status" value="1"/>
</dbReference>
<dbReference type="OrthoDB" id="9773404at2"/>
<reference evidence="10 11" key="1">
    <citation type="submission" date="2019-08" db="EMBL/GenBank/DDBJ databases">
        <title>Seonamhaeicola sediminis sp. nov., isolated from marine sediment.</title>
        <authorList>
            <person name="Cao W.R."/>
        </authorList>
    </citation>
    <scope>NUCLEOTIDE SEQUENCE [LARGE SCALE GENOMIC DNA]</scope>
    <source>
        <strain evidence="10 11">B011</strain>
    </source>
</reference>
<dbReference type="InterPro" id="IPR036259">
    <property type="entry name" value="MFS_trans_sf"/>
</dbReference>
<dbReference type="PANTHER" id="PTHR23515">
    <property type="entry name" value="HIGH-AFFINITY NITRATE TRANSPORTER 2.3"/>
    <property type="match status" value="1"/>
</dbReference>
<keyword evidence="11" id="KW-1185">Reference proteome</keyword>
<proteinExistence type="inferred from homology"/>
<comment type="similarity">
    <text evidence="2">Belongs to the major facilitator superfamily. Nitrate/nitrite porter (TC 2.A.1.8) family.</text>
</comment>
<gene>
    <name evidence="10" type="ORF">FUA24_11525</name>
</gene>
<comment type="subcellular location">
    <subcellularLocation>
        <location evidence="1">Membrane</location>
        <topology evidence="1">Multi-pass membrane protein</topology>
    </subcellularLocation>
</comment>
<evidence type="ECO:0000256" key="8">
    <source>
        <dbReference type="SAM" id="Phobius"/>
    </source>
</evidence>
<evidence type="ECO:0000256" key="2">
    <source>
        <dbReference type="ARBA" id="ARBA00008432"/>
    </source>
</evidence>
<name>A0A5D0HS54_9FLAO</name>
<evidence type="ECO:0000256" key="3">
    <source>
        <dbReference type="ARBA" id="ARBA00022692"/>
    </source>
</evidence>
<dbReference type="GO" id="GO:0015112">
    <property type="term" value="F:nitrate transmembrane transporter activity"/>
    <property type="evidence" value="ECO:0007669"/>
    <property type="project" value="InterPro"/>
</dbReference>
<keyword evidence="6 8" id="KW-0472">Membrane</keyword>
<feature type="transmembrane region" description="Helical" evidence="8">
    <location>
        <begin position="92"/>
        <end position="110"/>
    </location>
</feature>
<feature type="transmembrane region" description="Helical" evidence="8">
    <location>
        <begin position="315"/>
        <end position="332"/>
    </location>
</feature>
<dbReference type="EMBL" id="VSDQ01000679">
    <property type="protein sequence ID" value="TYA73971.1"/>
    <property type="molecule type" value="Genomic_DNA"/>
</dbReference>
<feature type="transmembrane region" description="Helical" evidence="8">
    <location>
        <begin position="275"/>
        <end position="294"/>
    </location>
</feature>
<feature type="transmembrane region" description="Helical" evidence="8">
    <location>
        <begin position="338"/>
        <end position="358"/>
    </location>
</feature>
<dbReference type="Proteomes" id="UP000323930">
    <property type="component" value="Unassembled WGS sequence"/>
</dbReference>
<evidence type="ECO:0000313" key="10">
    <source>
        <dbReference type="EMBL" id="TYA73971.1"/>
    </source>
</evidence>
<keyword evidence="4 8" id="KW-1133">Transmembrane helix</keyword>
<dbReference type="Gene3D" id="1.20.1250.20">
    <property type="entry name" value="MFS general substrate transporter like domains"/>
    <property type="match status" value="2"/>
</dbReference>
<keyword evidence="7" id="KW-0175">Coiled coil</keyword>
<feature type="transmembrane region" description="Helical" evidence="8">
    <location>
        <begin position="244"/>
        <end position="263"/>
    </location>
</feature>
<feature type="transmembrane region" description="Helical" evidence="8">
    <location>
        <begin position="21"/>
        <end position="41"/>
    </location>
</feature>
<dbReference type="AlphaFoldDB" id="A0A5D0HS54"/>
<dbReference type="InterPro" id="IPR044772">
    <property type="entry name" value="NO3_transporter"/>
</dbReference>
<feature type="transmembrane region" description="Helical" evidence="8">
    <location>
        <begin position="370"/>
        <end position="392"/>
    </location>
</feature>
<accession>A0A5D0HS54</accession>
<protein>
    <submittedName>
        <fullName evidence="10">MFS transporter</fullName>
    </submittedName>
</protein>
<dbReference type="GO" id="GO:0016020">
    <property type="term" value="C:membrane"/>
    <property type="evidence" value="ECO:0007669"/>
    <property type="project" value="UniProtKB-SubCell"/>
</dbReference>
<evidence type="ECO:0000259" key="9">
    <source>
        <dbReference type="PROSITE" id="PS50850"/>
    </source>
</evidence>
<keyword evidence="3 8" id="KW-0812">Transmembrane</keyword>